<evidence type="ECO:0000313" key="1">
    <source>
        <dbReference type="EMBL" id="OOF54592.1"/>
    </source>
</evidence>
<reference evidence="1 2" key="1">
    <citation type="submission" date="2016-10" db="EMBL/GenBank/DDBJ databases">
        <title>Rodentibacter gen. nov. and new species.</title>
        <authorList>
            <person name="Christensen H."/>
        </authorList>
    </citation>
    <scope>NUCLEOTIDE SEQUENCE [LARGE SCALE GENOMIC DNA]</scope>
    <source>
        <strain evidence="1 2">1996246016</strain>
    </source>
</reference>
<dbReference type="AlphaFoldDB" id="A0A1V3JEA3"/>
<dbReference type="RefSeq" id="WP_077551416.1">
    <property type="nucleotide sequence ID" value="NZ_MLHO01000048.1"/>
</dbReference>
<protein>
    <submittedName>
        <fullName evidence="1">Uncharacterized protein</fullName>
    </submittedName>
</protein>
<gene>
    <name evidence="1" type="ORF">BKK55_08905</name>
</gene>
<keyword evidence="2" id="KW-1185">Reference proteome</keyword>
<sequence>MGKLYKLKKWLTVDEAAQRLSIELEEKVTKADVLQLAVDEKLKISVYFPHDWKGKVCDITTDIEKASKFKLITGFDGEAFRLYEYEKCNDYEFIKINVGIKRFKAGVWELKLIRNSRIDIEWELKRVSNLPCVDVFNLSGFYVKNKDGVIIERQSKLEKDLNEKIDNREKEIDYYPCAGVGEIEGTFFVIQTEHLNEFIVSLDNDIPNVNTKLNLDSALYLLGEVIQAVKSKTKKWKSILPRLTNE</sequence>
<comment type="caution">
    <text evidence="1">The sequence shown here is derived from an EMBL/GenBank/DDBJ whole genome shotgun (WGS) entry which is preliminary data.</text>
</comment>
<dbReference type="EMBL" id="MLHO01000048">
    <property type="protein sequence ID" value="OOF54592.1"/>
    <property type="molecule type" value="Genomic_DNA"/>
</dbReference>
<name>A0A1V3JEA3_9PAST</name>
<evidence type="ECO:0000313" key="2">
    <source>
        <dbReference type="Proteomes" id="UP000188541"/>
    </source>
</evidence>
<organism evidence="1 2">
    <name type="scientific">Rodentibacter genomosp. 2</name>
    <dbReference type="NCBI Taxonomy" id="1908266"/>
    <lineage>
        <taxon>Bacteria</taxon>
        <taxon>Pseudomonadati</taxon>
        <taxon>Pseudomonadota</taxon>
        <taxon>Gammaproteobacteria</taxon>
        <taxon>Pasteurellales</taxon>
        <taxon>Pasteurellaceae</taxon>
        <taxon>Rodentibacter</taxon>
    </lineage>
</organism>
<dbReference type="OrthoDB" id="6466965at2"/>
<accession>A0A1V3JEA3</accession>
<proteinExistence type="predicted"/>
<dbReference type="Proteomes" id="UP000188541">
    <property type="component" value="Unassembled WGS sequence"/>
</dbReference>